<evidence type="ECO:0000256" key="5">
    <source>
        <dbReference type="ARBA" id="ARBA00022824"/>
    </source>
</evidence>
<dbReference type="PANTHER" id="PTHR13117">
    <property type="entry name" value="ENDOPLASMIC RETICULUM MULTISPAN TRANSMEMBRANE PROTEIN-RELATED"/>
    <property type="match status" value="1"/>
</dbReference>
<accession>A0A183G8V3</accession>
<evidence type="ECO:0000256" key="8">
    <source>
        <dbReference type="ARBA" id="ARBA00045912"/>
    </source>
</evidence>
<comment type="similarity">
    <text evidence="3 9">Belongs to the RFT1 family.</text>
</comment>
<dbReference type="InterPro" id="IPR007594">
    <property type="entry name" value="RFT1"/>
</dbReference>
<dbReference type="GO" id="GO:0034203">
    <property type="term" value="P:glycolipid translocation"/>
    <property type="evidence" value="ECO:0007669"/>
    <property type="project" value="TreeGrafter"/>
</dbReference>
<comment type="subcellular location">
    <subcellularLocation>
        <location evidence="1 9">Endoplasmic reticulum membrane</location>
        <topology evidence="1 9">Multi-pass membrane protein</topology>
    </subcellularLocation>
</comment>
<feature type="transmembrane region" description="Helical" evidence="9">
    <location>
        <begin position="96"/>
        <end position="122"/>
    </location>
</feature>
<feature type="transmembrane region" description="Helical" evidence="9">
    <location>
        <begin position="58"/>
        <end position="84"/>
    </location>
</feature>
<evidence type="ECO:0000256" key="6">
    <source>
        <dbReference type="ARBA" id="ARBA00022989"/>
    </source>
</evidence>
<dbReference type="WBParaSite" id="HPBE_0001833501-mRNA-1">
    <property type="protein sequence ID" value="HPBE_0001833501-mRNA-1"/>
    <property type="gene ID" value="HPBE_0001833501"/>
</dbReference>
<keyword evidence="6 9" id="KW-1133">Transmembrane helix</keyword>
<evidence type="ECO:0000256" key="3">
    <source>
        <dbReference type="ARBA" id="ARBA00010288"/>
    </source>
</evidence>
<evidence type="ECO:0000313" key="12">
    <source>
        <dbReference type="WBParaSite" id="HPBE_0001833501-mRNA-1"/>
    </source>
</evidence>
<accession>A0A3P8BY95</accession>
<dbReference type="OrthoDB" id="9979195at2759"/>
<name>A0A183G8V3_HELPZ</name>
<comment type="pathway">
    <text evidence="2">Protein modification; protein glycosylation.</text>
</comment>
<dbReference type="PANTHER" id="PTHR13117:SF5">
    <property type="entry name" value="PROTEIN RFT1 HOMOLOG"/>
    <property type="match status" value="1"/>
</dbReference>
<dbReference type="GO" id="GO:0006488">
    <property type="term" value="P:dolichol-linked oligosaccharide biosynthetic process"/>
    <property type="evidence" value="ECO:0007669"/>
    <property type="project" value="InterPro"/>
</dbReference>
<organism evidence="11 12">
    <name type="scientific">Heligmosomoides polygyrus</name>
    <name type="common">Parasitic roundworm</name>
    <dbReference type="NCBI Taxonomy" id="6339"/>
    <lineage>
        <taxon>Eukaryota</taxon>
        <taxon>Metazoa</taxon>
        <taxon>Ecdysozoa</taxon>
        <taxon>Nematoda</taxon>
        <taxon>Chromadorea</taxon>
        <taxon>Rhabditida</taxon>
        <taxon>Rhabditina</taxon>
        <taxon>Rhabditomorpha</taxon>
        <taxon>Strongyloidea</taxon>
        <taxon>Heligmosomidae</taxon>
        <taxon>Heligmosomoides</taxon>
    </lineage>
</organism>
<reference evidence="12" key="2">
    <citation type="submission" date="2019-09" db="UniProtKB">
        <authorList>
            <consortium name="WormBaseParasite"/>
        </authorList>
    </citation>
    <scope>IDENTIFICATION</scope>
</reference>
<comment type="function">
    <text evidence="8 9">Intramembrane glycolipid transporter that operates in the biosynthetic pathway of dolichol-linked oligosaccharides, the glycan precursors employed in protein asparagine (N)-glycosylation. The sequential addition of sugars to dolichol pyrophosphate produces dolichol-linked oligosaccharides containing fourteen sugars, including two GlcNAcs, nine mannoses and three glucoses. Once assembled, the oligosaccharide is transferred from the lipid to nascent proteins by oligosaccharyltransferases. The assembly of dolichol-linked oligosaccharides begins on the cytosolic side of the endoplasmic reticulum membrane and finishes in its lumen. RFT1 could mediate the translocation of the cytosolically oriented intermediate DolPP-GlcNAc2Man5, produced by ALG11, into the ER lumen where dolichol-linked oligosaccharides assembly continues. However, the intramembrane lipid transporter activity could not be confirmed in vitro.</text>
</comment>
<dbReference type="Pfam" id="PF04506">
    <property type="entry name" value="Rft-1"/>
    <property type="match status" value="1"/>
</dbReference>
<evidence type="ECO:0000256" key="1">
    <source>
        <dbReference type="ARBA" id="ARBA00004477"/>
    </source>
</evidence>
<keyword evidence="5" id="KW-0256">Endoplasmic reticulum</keyword>
<keyword evidence="7 9" id="KW-0472">Membrane</keyword>
<dbReference type="AlphaFoldDB" id="A0A183G8V3"/>
<protein>
    <recommendedName>
        <fullName evidence="9">Protein RFT1 homolog</fullName>
    </recommendedName>
</protein>
<evidence type="ECO:0000256" key="4">
    <source>
        <dbReference type="ARBA" id="ARBA00022692"/>
    </source>
</evidence>
<gene>
    <name evidence="10" type="ORF">HPBE_LOCUS18334</name>
</gene>
<dbReference type="Proteomes" id="UP000050761">
    <property type="component" value="Unassembled WGS sequence"/>
</dbReference>
<evidence type="ECO:0000256" key="9">
    <source>
        <dbReference type="RuleBase" id="RU365067"/>
    </source>
</evidence>
<dbReference type="EMBL" id="UZAH01030621">
    <property type="protein sequence ID" value="VDP11165.1"/>
    <property type="molecule type" value="Genomic_DNA"/>
</dbReference>
<dbReference type="GO" id="GO:0005789">
    <property type="term" value="C:endoplasmic reticulum membrane"/>
    <property type="evidence" value="ECO:0007669"/>
    <property type="project" value="UniProtKB-SubCell"/>
</dbReference>
<evidence type="ECO:0000256" key="7">
    <source>
        <dbReference type="ARBA" id="ARBA00023136"/>
    </source>
</evidence>
<comment type="caution">
    <text evidence="9">Lacks conserved residue(s) required for the propagation of feature annotation.</text>
</comment>
<evidence type="ECO:0000313" key="10">
    <source>
        <dbReference type="EMBL" id="VDP11165.1"/>
    </source>
</evidence>
<sequence>MEWTMLGVGTTLGTSSKFEDQRRCRIDPAKIRLSLLYNTILFLTREPMRKANILRTSLPCFVNVVWLSPIISAALSVLCTAFWITFSSSHDVPLRVVLAFPLSAVIESLAEPFAVISLRVWINLDKSGRLAMISLDDGVSAGSASICTVNSNGEDETTKVKRLQLKLVDGISITLDGIANESGGICFISSFS</sequence>
<evidence type="ECO:0000313" key="11">
    <source>
        <dbReference type="Proteomes" id="UP000050761"/>
    </source>
</evidence>
<proteinExistence type="inferred from homology"/>
<evidence type="ECO:0000256" key="2">
    <source>
        <dbReference type="ARBA" id="ARBA00004922"/>
    </source>
</evidence>
<keyword evidence="4 9" id="KW-0812">Transmembrane</keyword>
<keyword evidence="11" id="KW-1185">Reference proteome</keyword>
<reference evidence="10 11" key="1">
    <citation type="submission" date="2018-11" db="EMBL/GenBank/DDBJ databases">
        <authorList>
            <consortium name="Pathogen Informatics"/>
        </authorList>
    </citation>
    <scope>NUCLEOTIDE SEQUENCE [LARGE SCALE GENOMIC DNA]</scope>
</reference>